<proteinExistence type="predicted"/>
<evidence type="ECO:0000256" key="1">
    <source>
        <dbReference type="SAM" id="MobiDB-lite"/>
    </source>
</evidence>
<evidence type="ECO:0000313" key="2">
    <source>
        <dbReference type="EMBL" id="EFZ09986.1"/>
    </source>
</evidence>
<name>E9JB14_SOLIN</name>
<gene>
    <name evidence="2" type="ORF">SINV_02024</name>
</gene>
<dbReference type="EMBL" id="GL770728">
    <property type="protein sequence ID" value="EFZ09986.1"/>
    <property type="molecule type" value="Genomic_DNA"/>
</dbReference>
<feature type="non-terminal residue" evidence="2">
    <location>
        <position position="315"/>
    </location>
</feature>
<organism>
    <name type="scientific">Solenopsis invicta</name>
    <name type="common">Red imported fire ant</name>
    <name type="synonym">Solenopsis wagneri</name>
    <dbReference type="NCBI Taxonomy" id="13686"/>
    <lineage>
        <taxon>Eukaryota</taxon>
        <taxon>Metazoa</taxon>
        <taxon>Ecdysozoa</taxon>
        <taxon>Arthropoda</taxon>
        <taxon>Hexapoda</taxon>
        <taxon>Insecta</taxon>
        <taxon>Pterygota</taxon>
        <taxon>Neoptera</taxon>
        <taxon>Endopterygota</taxon>
        <taxon>Hymenoptera</taxon>
        <taxon>Apocrita</taxon>
        <taxon>Aculeata</taxon>
        <taxon>Formicoidea</taxon>
        <taxon>Formicidae</taxon>
        <taxon>Myrmicinae</taxon>
        <taxon>Solenopsis</taxon>
    </lineage>
</organism>
<protein>
    <submittedName>
        <fullName evidence="2">Uncharacterized protein</fullName>
    </submittedName>
</protein>
<dbReference type="HOGENOM" id="CLU_883741_0_0_1"/>
<sequence>MENRANINEDVFFENIGNIDPENHVDNDNEAFEEVNFEDILDEEEEEEEEDETFSDDNGYNSDHSEHLEDCMERDVPSAMQLNALHMTTKVCKILVYYMLTLHEDYTQVTCISCIMEGDPADFGLEQVATLVVLFAWLQRCDECLEQLEERCSAKRPRLAIGHKQSLVARITRLASAKTQLEKRFIHVGGGGYASTSAGDKKALVWREINAVFKSRILTGAVIRNMNYIEPRQFLEDASDMVIEHVRDAIQKHDNKMDKHVNLLYVQKIMTWAISYGSRICPASLAHNSTNMVIKNIFAIDVCTILIPTKNCNHT</sequence>
<accession>E9JB14</accession>
<feature type="region of interest" description="Disordered" evidence="1">
    <location>
        <begin position="43"/>
        <end position="65"/>
    </location>
</feature>
<reference evidence="2" key="1">
    <citation type="journal article" date="2011" name="Proc. Natl. Acad. Sci. U.S.A.">
        <title>The genome of the fire ant Solenopsis invicta.</title>
        <authorList>
            <person name="Wurm Y."/>
            <person name="Wang J."/>
            <person name="Riba-Grognuz O."/>
            <person name="Corona M."/>
            <person name="Nygaard S."/>
            <person name="Hunt B.G."/>
            <person name="Ingram K.K."/>
            <person name="Falquet L."/>
            <person name="Nipitwattanaphon M."/>
            <person name="Gotzek D."/>
            <person name="Dijkstra M.B."/>
            <person name="Oettler J."/>
            <person name="Comtesse F."/>
            <person name="Shih C.J."/>
            <person name="Wu W.J."/>
            <person name="Yang C.C."/>
            <person name="Thomas J."/>
            <person name="Beaudoing E."/>
            <person name="Pradervand S."/>
            <person name="Flegel V."/>
            <person name="Cook E.D."/>
            <person name="Fabbretti R."/>
            <person name="Stockinger H."/>
            <person name="Long L."/>
            <person name="Farmerie W.G."/>
            <person name="Oakey J."/>
            <person name="Boomsma J.J."/>
            <person name="Pamilo P."/>
            <person name="Yi S.V."/>
            <person name="Heinze J."/>
            <person name="Goodisman M.A."/>
            <person name="Farinelli L."/>
            <person name="Harshman K."/>
            <person name="Hulo N."/>
            <person name="Cerutti L."/>
            <person name="Xenarios I."/>
            <person name="Shoemaker D."/>
            <person name="Keller L."/>
        </authorList>
    </citation>
    <scope>NUCLEOTIDE SEQUENCE [LARGE SCALE GENOMIC DNA]</scope>
</reference>
<dbReference type="AlphaFoldDB" id="E9JB14"/>
<feature type="compositionally biased region" description="Acidic residues" evidence="1">
    <location>
        <begin position="43"/>
        <end position="55"/>
    </location>
</feature>